<comment type="caution">
    <text evidence="1">The sequence shown here is derived from an EMBL/GenBank/DDBJ whole genome shotgun (WGS) entry which is preliminary data.</text>
</comment>
<organism evidence="1 2">
    <name type="scientific">Borrelia duttonii CR2A</name>
    <dbReference type="NCBI Taxonomy" id="1432657"/>
    <lineage>
        <taxon>Bacteria</taxon>
        <taxon>Pseudomonadati</taxon>
        <taxon>Spirochaetota</taxon>
        <taxon>Spirochaetia</taxon>
        <taxon>Spirochaetales</taxon>
        <taxon>Borreliaceae</taxon>
        <taxon>Borrelia</taxon>
    </lineage>
</organism>
<evidence type="ECO:0000313" key="2">
    <source>
        <dbReference type="Proteomes" id="UP000019148"/>
    </source>
</evidence>
<sequence length="29" mass="2980">MGEVKSDNKQGVAAGTAALKIVYKALKGM</sequence>
<reference evidence="1 2" key="1">
    <citation type="submission" date="2013-12" db="EMBL/GenBank/DDBJ databases">
        <title>Comparative genomics of relapsing fever spirochetes.</title>
        <authorList>
            <person name="Schwan T.G."/>
            <person name="Raffel S.J."/>
            <person name="Porcella S.F."/>
        </authorList>
    </citation>
    <scope>NUCLEOTIDE SEQUENCE [LARGE SCALE GENOMIC DNA]</scope>
    <source>
        <strain evidence="1 2">CR2A</strain>
    </source>
</reference>
<dbReference type="EMBL" id="AZIT01000112">
    <property type="protein sequence ID" value="ETZ17079.1"/>
    <property type="molecule type" value="Genomic_DNA"/>
</dbReference>
<proteinExistence type="predicted"/>
<accession>W6TIY9</accession>
<name>W6TIY9_9SPIR</name>
<dbReference type="AlphaFoldDB" id="W6TIY9"/>
<evidence type="ECO:0000313" key="1">
    <source>
        <dbReference type="EMBL" id="ETZ17079.1"/>
    </source>
</evidence>
<gene>
    <name evidence="1" type="ORF">BDCR2A_02004</name>
</gene>
<protein>
    <submittedName>
        <fullName evidence="1">Variable major outer membrane lipoprotein</fullName>
    </submittedName>
</protein>
<dbReference type="Proteomes" id="UP000019148">
    <property type="component" value="Unassembled WGS sequence"/>
</dbReference>
<keyword evidence="1" id="KW-0449">Lipoprotein</keyword>